<keyword evidence="3" id="KW-1185">Reference proteome</keyword>
<organism evidence="2 3">
    <name type="scientific">Streptomyces atroolivaceus</name>
    <dbReference type="NCBI Taxonomy" id="66869"/>
    <lineage>
        <taxon>Bacteria</taxon>
        <taxon>Bacillati</taxon>
        <taxon>Actinomycetota</taxon>
        <taxon>Actinomycetes</taxon>
        <taxon>Kitasatosporales</taxon>
        <taxon>Streptomycetaceae</taxon>
        <taxon>Streptomyces</taxon>
    </lineage>
</organism>
<reference evidence="3" key="1">
    <citation type="journal article" date="2019" name="Int. J. Syst. Evol. Microbiol.">
        <title>The Global Catalogue of Microorganisms (GCM) 10K type strain sequencing project: providing services to taxonomists for standard genome sequencing and annotation.</title>
        <authorList>
            <consortium name="The Broad Institute Genomics Platform"/>
            <consortium name="The Broad Institute Genome Sequencing Center for Infectious Disease"/>
            <person name="Wu L."/>
            <person name="Ma J."/>
        </authorList>
    </citation>
    <scope>NUCLEOTIDE SEQUENCE [LARGE SCALE GENOMIC DNA]</scope>
    <source>
        <strain evidence="3">ICMP 257</strain>
    </source>
</reference>
<comment type="caution">
    <text evidence="2">The sequence shown here is derived from an EMBL/GenBank/DDBJ whole genome shotgun (WGS) entry which is preliminary data.</text>
</comment>
<evidence type="ECO:0000313" key="3">
    <source>
        <dbReference type="Proteomes" id="UP001595908"/>
    </source>
</evidence>
<dbReference type="RefSeq" id="WP_033305807.1">
    <property type="nucleotide sequence ID" value="NZ_JBHSJE010000021.1"/>
</dbReference>
<dbReference type="EMBL" id="JBHSJE010000021">
    <property type="protein sequence ID" value="MFC4983646.1"/>
    <property type="molecule type" value="Genomic_DNA"/>
</dbReference>
<evidence type="ECO:0000313" key="2">
    <source>
        <dbReference type="EMBL" id="MFC4983646.1"/>
    </source>
</evidence>
<name>A0ABV9VJH4_STRAZ</name>
<dbReference type="GeneID" id="31237602"/>
<protein>
    <submittedName>
        <fullName evidence="2">Uncharacterized protein</fullName>
    </submittedName>
</protein>
<proteinExistence type="predicted"/>
<accession>A0ABV9VJH4</accession>
<gene>
    <name evidence="2" type="ORF">ACFPL4_35940</name>
</gene>
<sequence length="307" mass="33600">MNPAAALHLTADRRRSTGESHQALHPLLAGPGQGLPIPAARDAEQARLEAEVFQRVCAMGGLSSHPMGIVRVRPEKDVLTLQLIDEPVVLGHWVEFLYPRVSDVKDAGEDPRDRVGGVPGLRSARVPGGVRLYRPGMKAAILLRGFSPDRWERFATKREGVYGSLLRRPDWTPVEEAAYAAQTARPCDPFWLMSSLLRRIRATVGAGPVNSTDTWTSGRGIRLETTDGPPCSDLVRLLTQGPCGLGWEVTAKTCTCRCDHRHTSTGCSVDFLDPATGQPVWYSNLKWNRTPDDNRVRALAGLQAALT</sequence>
<dbReference type="Proteomes" id="UP001595908">
    <property type="component" value="Unassembled WGS sequence"/>
</dbReference>
<evidence type="ECO:0000256" key="1">
    <source>
        <dbReference type="SAM" id="MobiDB-lite"/>
    </source>
</evidence>
<feature type="region of interest" description="Disordered" evidence="1">
    <location>
        <begin position="1"/>
        <end position="35"/>
    </location>
</feature>